<organism evidence="2">
    <name type="scientific">viral metagenome</name>
    <dbReference type="NCBI Taxonomy" id="1070528"/>
    <lineage>
        <taxon>unclassified sequences</taxon>
        <taxon>metagenomes</taxon>
        <taxon>organismal metagenomes</taxon>
    </lineage>
</organism>
<feature type="region of interest" description="Disordered" evidence="1">
    <location>
        <begin position="333"/>
        <end position="359"/>
    </location>
</feature>
<sequence>MRSAVKRRKGTISLEEAKEKFNEYYNLRWEDPIGQKRGKLFDMMYQKKPKYTLTPGEPGSERYLLEEGPRTFDMIGVDHFPENEVHNVPESNFKVKSKGSTYKIEEDSKDNITGINGEKHPEIYGPRKQDDKRLFSKYFQEKYKEYKDDDGFKNEITEYDPENKDKNDLVDIYWEQYRNGNKGTERKNKRKEKQFVDKKRYFNLKNDELIYYSALEFENKIYLINDNDGKVLIKDINNYYIAYDNILDKDVPLKLKNVAMIEGILIENDEDNEKLILDNFTVKKTYNDIVNNKLIVIYNNHKIEVYTIDDNDAIETEEEYFSLNDYIEENNIDIDDLIEEDDEDDEEGDEDDEDDEEDE</sequence>
<dbReference type="AlphaFoldDB" id="A0A6C0LWQ8"/>
<accession>A0A6C0LWQ8</accession>
<name>A0A6C0LWQ8_9ZZZZ</name>
<protein>
    <submittedName>
        <fullName evidence="2">Uncharacterized protein</fullName>
    </submittedName>
</protein>
<evidence type="ECO:0000256" key="1">
    <source>
        <dbReference type="SAM" id="MobiDB-lite"/>
    </source>
</evidence>
<proteinExistence type="predicted"/>
<dbReference type="EMBL" id="MN740583">
    <property type="protein sequence ID" value="QHU35067.1"/>
    <property type="molecule type" value="Genomic_DNA"/>
</dbReference>
<evidence type="ECO:0000313" key="2">
    <source>
        <dbReference type="EMBL" id="QHU35067.1"/>
    </source>
</evidence>
<reference evidence="2" key="1">
    <citation type="journal article" date="2020" name="Nature">
        <title>Giant virus diversity and host interactions through global metagenomics.</title>
        <authorList>
            <person name="Schulz F."/>
            <person name="Roux S."/>
            <person name="Paez-Espino D."/>
            <person name="Jungbluth S."/>
            <person name="Walsh D.A."/>
            <person name="Denef V.J."/>
            <person name="McMahon K.D."/>
            <person name="Konstantinidis K.T."/>
            <person name="Eloe-Fadrosh E.A."/>
            <person name="Kyrpides N.C."/>
            <person name="Woyke T."/>
        </authorList>
    </citation>
    <scope>NUCLEOTIDE SEQUENCE</scope>
    <source>
        <strain evidence="2">GVMAG-S-1017745-26</strain>
    </source>
</reference>